<feature type="region of interest" description="Disordered" evidence="1">
    <location>
        <begin position="55"/>
        <end position="94"/>
    </location>
</feature>
<sequence length="94" mass="10016">MLACSELAGCAIVLRRVMSFAQGQAESFVGGGREDGRRRDDGTYRVRASMTWPSSSCCTHRGVPPNTSPLNSTSRTRPSSAHAKSPVLSSTMAL</sequence>
<dbReference type="EMBL" id="KQ086495">
    <property type="protein sequence ID" value="KLO04578.1"/>
    <property type="molecule type" value="Genomic_DNA"/>
</dbReference>
<evidence type="ECO:0000256" key="1">
    <source>
        <dbReference type="SAM" id="MobiDB-lite"/>
    </source>
</evidence>
<name>A0A0H2R523_9AGAM</name>
<proteinExistence type="predicted"/>
<feature type="compositionally biased region" description="Polar residues" evidence="1">
    <location>
        <begin position="68"/>
        <end position="79"/>
    </location>
</feature>
<evidence type="ECO:0000313" key="2">
    <source>
        <dbReference type="EMBL" id="KLO04578.1"/>
    </source>
</evidence>
<evidence type="ECO:0000313" key="3">
    <source>
        <dbReference type="Proteomes" id="UP000053477"/>
    </source>
</evidence>
<dbReference type="InParanoid" id="A0A0H2R523"/>
<organism evidence="2 3">
    <name type="scientific">Schizopora paradoxa</name>
    <dbReference type="NCBI Taxonomy" id="27342"/>
    <lineage>
        <taxon>Eukaryota</taxon>
        <taxon>Fungi</taxon>
        <taxon>Dikarya</taxon>
        <taxon>Basidiomycota</taxon>
        <taxon>Agaricomycotina</taxon>
        <taxon>Agaricomycetes</taxon>
        <taxon>Hymenochaetales</taxon>
        <taxon>Schizoporaceae</taxon>
        <taxon>Schizopora</taxon>
    </lineage>
</organism>
<accession>A0A0H2R523</accession>
<protein>
    <submittedName>
        <fullName evidence="2">Uncharacterized protein</fullName>
    </submittedName>
</protein>
<gene>
    <name evidence="2" type="ORF">SCHPADRAFT_750139</name>
</gene>
<dbReference type="Proteomes" id="UP000053477">
    <property type="component" value="Unassembled WGS sequence"/>
</dbReference>
<dbReference type="AlphaFoldDB" id="A0A0H2R523"/>
<reference evidence="2 3" key="1">
    <citation type="submission" date="2015-04" db="EMBL/GenBank/DDBJ databases">
        <title>Complete genome sequence of Schizopora paradoxa KUC8140, a cosmopolitan wood degrader in East Asia.</title>
        <authorList>
            <consortium name="DOE Joint Genome Institute"/>
            <person name="Min B."/>
            <person name="Park H."/>
            <person name="Jang Y."/>
            <person name="Kim J.-J."/>
            <person name="Kim K.H."/>
            <person name="Pangilinan J."/>
            <person name="Lipzen A."/>
            <person name="Riley R."/>
            <person name="Grigoriev I.V."/>
            <person name="Spatafora J.W."/>
            <person name="Choi I.-G."/>
        </authorList>
    </citation>
    <scope>NUCLEOTIDE SEQUENCE [LARGE SCALE GENOMIC DNA]</scope>
    <source>
        <strain evidence="2 3">KUC8140</strain>
    </source>
</reference>
<keyword evidence="3" id="KW-1185">Reference proteome</keyword>